<organism evidence="5 6">
    <name type="scientific">Sulfitobacter porphyrae</name>
    <dbReference type="NCBI Taxonomy" id="1246864"/>
    <lineage>
        <taxon>Bacteria</taxon>
        <taxon>Pseudomonadati</taxon>
        <taxon>Pseudomonadota</taxon>
        <taxon>Alphaproteobacteria</taxon>
        <taxon>Rhodobacterales</taxon>
        <taxon>Roseobacteraceae</taxon>
        <taxon>Sulfitobacter</taxon>
    </lineage>
</organism>
<dbReference type="InterPro" id="IPR008995">
    <property type="entry name" value="Mo/tungstate-bd_C_term_dom"/>
</dbReference>
<evidence type="ECO:0000256" key="1">
    <source>
        <dbReference type="ARBA" id="ARBA00022448"/>
    </source>
</evidence>
<accession>A0ABW2B9L0</accession>
<keyword evidence="2" id="KW-0547">Nucleotide-binding</keyword>
<dbReference type="PROSITE" id="PS00211">
    <property type="entry name" value="ABC_TRANSPORTER_1"/>
    <property type="match status" value="1"/>
</dbReference>
<dbReference type="PANTHER" id="PTHR42781">
    <property type="entry name" value="SPERMIDINE/PUTRESCINE IMPORT ATP-BINDING PROTEIN POTA"/>
    <property type="match status" value="1"/>
</dbReference>
<dbReference type="PANTHER" id="PTHR42781:SF4">
    <property type="entry name" value="SPERMIDINE_PUTRESCINE IMPORT ATP-BINDING PROTEIN POTA"/>
    <property type="match status" value="1"/>
</dbReference>
<dbReference type="InterPro" id="IPR003439">
    <property type="entry name" value="ABC_transporter-like_ATP-bd"/>
</dbReference>
<dbReference type="EMBL" id="JBHSWG010000004">
    <property type="protein sequence ID" value="MFC6762440.1"/>
    <property type="molecule type" value="Genomic_DNA"/>
</dbReference>
<evidence type="ECO:0000313" key="6">
    <source>
        <dbReference type="Proteomes" id="UP001596353"/>
    </source>
</evidence>
<keyword evidence="1" id="KW-0813">Transport</keyword>
<comment type="caution">
    <text evidence="5">The sequence shown here is derived from an EMBL/GenBank/DDBJ whole genome shotgun (WGS) entry which is preliminary data.</text>
</comment>
<keyword evidence="3 5" id="KW-0067">ATP-binding</keyword>
<dbReference type="Proteomes" id="UP001596353">
    <property type="component" value="Unassembled WGS sequence"/>
</dbReference>
<dbReference type="GO" id="GO:0005524">
    <property type="term" value="F:ATP binding"/>
    <property type="evidence" value="ECO:0007669"/>
    <property type="project" value="UniProtKB-KW"/>
</dbReference>
<dbReference type="Gene3D" id="2.40.50.100">
    <property type="match status" value="1"/>
</dbReference>
<dbReference type="InterPro" id="IPR027417">
    <property type="entry name" value="P-loop_NTPase"/>
</dbReference>
<sequence length="297" mass="32834">MSRFSMQARARWCANRRGLGMVFQHYALWPHMSVRENIAYPLRQRGIRAGDRGGDVERLARLVGLESYLERRPNQLSGGQQQRVALARALAGDPQLLLLDEPLSNLDAVLRHQLRRELRALHDRLGMTSILVTHDQEEAAALADVIAVMQNGMIMQSGSPEDVLDRPDNRYVAEFVGYECFLKGTVTGQSAGSESVTLPNGETVAVATNLAVTQSEPVLIAARGDQLEIFDKAGGAAPTNAVSGRITDRAKLGSVMEYQAEVSGKTLWIRDKADTNFRTSQDVWIRIPENCPLLRDN</sequence>
<gene>
    <name evidence="5" type="ORF">ACFQFQ_27535</name>
</gene>
<dbReference type="Gene3D" id="3.40.50.300">
    <property type="entry name" value="P-loop containing nucleotide triphosphate hydrolases"/>
    <property type="match status" value="1"/>
</dbReference>
<keyword evidence="6" id="KW-1185">Reference proteome</keyword>
<dbReference type="InterPro" id="IPR050093">
    <property type="entry name" value="ABC_SmlMolc_Importer"/>
</dbReference>
<dbReference type="SUPFAM" id="SSF50331">
    <property type="entry name" value="MOP-like"/>
    <property type="match status" value="1"/>
</dbReference>
<proteinExistence type="predicted"/>
<feature type="domain" description="ABC transporter" evidence="4">
    <location>
        <begin position="6"/>
        <end position="176"/>
    </location>
</feature>
<dbReference type="SUPFAM" id="SSF52540">
    <property type="entry name" value="P-loop containing nucleoside triphosphate hydrolases"/>
    <property type="match status" value="1"/>
</dbReference>
<evidence type="ECO:0000256" key="2">
    <source>
        <dbReference type="ARBA" id="ARBA00022741"/>
    </source>
</evidence>
<dbReference type="InterPro" id="IPR017871">
    <property type="entry name" value="ABC_transporter-like_CS"/>
</dbReference>
<protein>
    <submittedName>
        <fullName evidence="5">ABC transporter ATP-binding protein</fullName>
    </submittedName>
</protein>
<reference evidence="6" key="1">
    <citation type="journal article" date="2019" name="Int. J. Syst. Evol. Microbiol.">
        <title>The Global Catalogue of Microorganisms (GCM) 10K type strain sequencing project: providing services to taxonomists for standard genome sequencing and annotation.</title>
        <authorList>
            <consortium name="The Broad Institute Genomics Platform"/>
            <consortium name="The Broad Institute Genome Sequencing Center for Infectious Disease"/>
            <person name="Wu L."/>
            <person name="Ma J."/>
        </authorList>
    </citation>
    <scope>NUCLEOTIDE SEQUENCE [LARGE SCALE GENOMIC DNA]</scope>
    <source>
        <strain evidence="6">CCUG 66188</strain>
    </source>
</reference>
<name>A0ABW2B9L0_9RHOB</name>
<evidence type="ECO:0000259" key="4">
    <source>
        <dbReference type="PROSITE" id="PS50893"/>
    </source>
</evidence>
<evidence type="ECO:0000313" key="5">
    <source>
        <dbReference type="EMBL" id="MFC6762440.1"/>
    </source>
</evidence>
<dbReference type="Pfam" id="PF00005">
    <property type="entry name" value="ABC_tran"/>
    <property type="match status" value="1"/>
</dbReference>
<evidence type="ECO:0000256" key="3">
    <source>
        <dbReference type="ARBA" id="ARBA00022840"/>
    </source>
</evidence>
<dbReference type="PROSITE" id="PS50893">
    <property type="entry name" value="ABC_TRANSPORTER_2"/>
    <property type="match status" value="1"/>
</dbReference>